<evidence type="ECO:0000313" key="3">
    <source>
        <dbReference type="Proteomes" id="UP001176961"/>
    </source>
</evidence>
<dbReference type="AlphaFoldDB" id="A0AA36GW21"/>
<evidence type="ECO:0000256" key="1">
    <source>
        <dbReference type="SAM" id="SignalP"/>
    </source>
</evidence>
<feature type="chain" id="PRO_5041387303" evidence="1">
    <location>
        <begin position="20"/>
        <end position="69"/>
    </location>
</feature>
<comment type="caution">
    <text evidence="2">The sequence shown here is derived from an EMBL/GenBank/DDBJ whole genome shotgun (WGS) entry which is preliminary data.</text>
</comment>
<proteinExistence type="predicted"/>
<keyword evidence="3" id="KW-1185">Reference proteome</keyword>
<reference evidence="2" key="1">
    <citation type="submission" date="2023-07" db="EMBL/GenBank/DDBJ databases">
        <authorList>
            <consortium name="CYATHOMIX"/>
        </authorList>
    </citation>
    <scope>NUCLEOTIDE SEQUENCE</scope>
    <source>
        <strain evidence="2">N/A</strain>
    </source>
</reference>
<accession>A0AA36GW21</accession>
<evidence type="ECO:0000313" key="2">
    <source>
        <dbReference type="EMBL" id="CAJ0599349.1"/>
    </source>
</evidence>
<dbReference type="Proteomes" id="UP001176961">
    <property type="component" value="Unassembled WGS sequence"/>
</dbReference>
<gene>
    <name evidence="2" type="ORF">CYNAS_LOCUS11332</name>
</gene>
<keyword evidence="1" id="KW-0732">Signal</keyword>
<feature type="signal peptide" evidence="1">
    <location>
        <begin position="1"/>
        <end position="19"/>
    </location>
</feature>
<protein>
    <submittedName>
        <fullName evidence="2">Uncharacterized protein</fullName>
    </submittedName>
</protein>
<dbReference type="EMBL" id="CATQJL010000223">
    <property type="protein sequence ID" value="CAJ0599349.1"/>
    <property type="molecule type" value="Genomic_DNA"/>
</dbReference>
<name>A0AA36GW21_CYLNA</name>
<organism evidence="2 3">
    <name type="scientific">Cylicocyclus nassatus</name>
    <name type="common">Nematode worm</name>
    <dbReference type="NCBI Taxonomy" id="53992"/>
    <lineage>
        <taxon>Eukaryota</taxon>
        <taxon>Metazoa</taxon>
        <taxon>Ecdysozoa</taxon>
        <taxon>Nematoda</taxon>
        <taxon>Chromadorea</taxon>
        <taxon>Rhabditida</taxon>
        <taxon>Rhabditina</taxon>
        <taxon>Rhabditomorpha</taxon>
        <taxon>Strongyloidea</taxon>
        <taxon>Strongylidae</taxon>
        <taxon>Cylicocyclus</taxon>
    </lineage>
</organism>
<sequence length="69" mass="8255">MQFKSLLFLVLMVLAYAVARKFTEEECKPFCEHFQTHVYKSEDECTKKCMTFDRSWFGFEEEEENAAIL</sequence>